<keyword evidence="3" id="KW-1185">Reference proteome</keyword>
<evidence type="ECO:0000256" key="1">
    <source>
        <dbReference type="SAM" id="MobiDB-lite"/>
    </source>
</evidence>
<organism evidence="2 3">
    <name type="scientific">Zonotrichia albicollis</name>
    <name type="common">White-throated sparrow</name>
    <name type="synonym">Fringilla albicollis</name>
    <dbReference type="NCBI Taxonomy" id="44394"/>
    <lineage>
        <taxon>Eukaryota</taxon>
        <taxon>Metazoa</taxon>
        <taxon>Chordata</taxon>
        <taxon>Craniata</taxon>
        <taxon>Vertebrata</taxon>
        <taxon>Euteleostomi</taxon>
        <taxon>Archelosauria</taxon>
        <taxon>Archosauria</taxon>
        <taxon>Dinosauria</taxon>
        <taxon>Saurischia</taxon>
        <taxon>Theropoda</taxon>
        <taxon>Coelurosauria</taxon>
        <taxon>Aves</taxon>
        <taxon>Neognathae</taxon>
        <taxon>Neoaves</taxon>
        <taxon>Telluraves</taxon>
        <taxon>Australaves</taxon>
        <taxon>Passeriformes</taxon>
        <taxon>Passerellidae</taxon>
        <taxon>Zonotrichia</taxon>
    </lineage>
</organism>
<accession>A0A8D2MVX5</accession>
<reference evidence="2" key="1">
    <citation type="submission" date="2025-08" db="UniProtKB">
        <authorList>
            <consortium name="Ensembl"/>
        </authorList>
    </citation>
    <scope>IDENTIFICATION</scope>
</reference>
<dbReference type="InterPro" id="IPR035929">
    <property type="entry name" value="CoaB-like_sf"/>
</dbReference>
<feature type="region of interest" description="Disordered" evidence="1">
    <location>
        <begin position="1"/>
        <end position="37"/>
    </location>
</feature>
<name>A0A8D2MVX5_ZONAL</name>
<dbReference type="AlphaFoldDB" id="A0A8D2MVX5"/>
<evidence type="ECO:0000313" key="2">
    <source>
        <dbReference type="Ensembl" id="ENSZALP00000012866.1"/>
    </source>
</evidence>
<evidence type="ECO:0000313" key="3">
    <source>
        <dbReference type="Proteomes" id="UP000694413"/>
    </source>
</evidence>
<dbReference type="SUPFAM" id="SSF102645">
    <property type="entry name" value="CoaB-like"/>
    <property type="match status" value="1"/>
</dbReference>
<reference evidence="2" key="2">
    <citation type="submission" date="2025-09" db="UniProtKB">
        <authorList>
            <consortium name="Ensembl"/>
        </authorList>
    </citation>
    <scope>IDENTIFICATION</scope>
</reference>
<dbReference type="Gene3D" id="3.40.50.10300">
    <property type="entry name" value="CoaB-like"/>
    <property type="match status" value="1"/>
</dbReference>
<proteinExistence type="predicted"/>
<dbReference type="Proteomes" id="UP000694413">
    <property type="component" value="Unassembled WGS sequence"/>
</dbReference>
<protein>
    <submittedName>
        <fullName evidence="2">Uncharacterized protein</fullName>
    </submittedName>
</protein>
<sequence length="174" mass="18576">MREDGSPCGGLSERGQGGPGQRFKMRRDGDPRGVPGVRGWGGNGLVLGKGFPLVSRVGDSAALLRVVLGIPPGVPCWVWVVAAGDRQQLCVPPTGSSAMFYLAAAVSDFYIPVSEMPEHKIQSSEGPLQVSAALPDMEQLQHVCTCGVAHEESPLRCLLPLRLCPLKLPLLPWR</sequence>
<dbReference type="Ensembl" id="ENSZALT00000017586.1">
    <property type="protein sequence ID" value="ENSZALP00000012866.1"/>
    <property type="gene ID" value="ENSZALG00000010733.1"/>
</dbReference>